<proteinExistence type="predicted"/>
<name>A0A2C9L9S2_BIOGL</name>
<evidence type="ECO:0000313" key="2">
    <source>
        <dbReference type="Proteomes" id="UP000076420"/>
    </source>
</evidence>
<accession>A0A2C9L9S2</accession>
<dbReference type="Proteomes" id="UP000076420">
    <property type="component" value="Unassembled WGS sequence"/>
</dbReference>
<organism evidence="1 2">
    <name type="scientific">Biomphalaria glabrata</name>
    <name type="common">Bloodfluke planorb</name>
    <name type="synonym">Freshwater snail</name>
    <dbReference type="NCBI Taxonomy" id="6526"/>
    <lineage>
        <taxon>Eukaryota</taxon>
        <taxon>Metazoa</taxon>
        <taxon>Spiralia</taxon>
        <taxon>Lophotrochozoa</taxon>
        <taxon>Mollusca</taxon>
        <taxon>Gastropoda</taxon>
        <taxon>Heterobranchia</taxon>
        <taxon>Euthyneura</taxon>
        <taxon>Panpulmonata</taxon>
        <taxon>Hygrophila</taxon>
        <taxon>Lymnaeoidea</taxon>
        <taxon>Planorbidae</taxon>
        <taxon>Biomphalaria</taxon>
    </lineage>
</organism>
<reference evidence="1" key="1">
    <citation type="submission" date="2020-05" db="UniProtKB">
        <authorList>
            <consortium name="EnsemblMetazoa"/>
        </authorList>
    </citation>
    <scope>IDENTIFICATION</scope>
    <source>
        <strain evidence="1">BB02</strain>
    </source>
</reference>
<dbReference type="EnsemblMetazoa" id="BGLB028728-RA">
    <property type="protein sequence ID" value="BGLB028728-PA"/>
    <property type="gene ID" value="BGLB028728"/>
</dbReference>
<dbReference type="VEuPathDB" id="VectorBase:BGLB028728"/>
<dbReference type="KEGG" id="bgt:106057639"/>
<dbReference type="OrthoDB" id="6053244at2759"/>
<sequence>MPGPKWVGECPFIDMWLTKMMITLLFVVFITTDPGSSFLCQQSCTDSHDDIQCALPTSCRPRSHDGLCQGQQCIELNIENMGSQVLQKTIIDREKSNLKISSVNLVAGPAGRAQCALGTAIWFNSTSLFAQPGCDVKLQVCFHLHYGDTRDFNSAEGDCKFVHLKNEGPLNIVSVDHRSKVISSMTFVSESLYNNDKCVSGKTFGFYKWYAYTRKGCSGSFKICFAGTSDDNYTKRYKGRPRHDYKQPFTCTNIRLLSRINRPIEMRITDQHHQEVTIKSLVLAEEDSDNDCIQNVTYSFSGDTVRAWSGCRGTFHMCYLSLGTHRVSY</sequence>
<protein>
    <submittedName>
        <fullName evidence="1">Uncharacterized protein</fullName>
    </submittedName>
</protein>
<evidence type="ECO:0000313" key="1">
    <source>
        <dbReference type="EnsemblMetazoa" id="BGLB028728-PA"/>
    </source>
</evidence>
<dbReference type="VEuPathDB" id="VectorBase:BGLAX_042681"/>
<gene>
    <name evidence="1" type="primary">106057639</name>
</gene>
<dbReference type="AlphaFoldDB" id="A0A2C9L9S2"/>